<gene>
    <name evidence="2" type="ORF">EXIGLDRAFT_727920</name>
</gene>
<name>A0A165D5P7_EXIGL</name>
<proteinExistence type="predicted"/>
<dbReference type="InParanoid" id="A0A165D5P7"/>
<feature type="region of interest" description="Disordered" evidence="1">
    <location>
        <begin position="1"/>
        <end position="23"/>
    </location>
</feature>
<evidence type="ECO:0000256" key="1">
    <source>
        <dbReference type="SAM" id="MobiDB-lite"/>
    </source>
</evidence>
<dbReference type="Proteomes" id="UP000077266">
    <property type="component" value="Unassembled WGS sequence"/>
</dbReference>
<reference evidence="2 3" key="1">
    <citation type="journal article" date="2016" name="Mol. Biol. Evol.">
        <title>Comparative Genomics of Early-Diverging Mushroom-Forming Fungi Provides Insights into the Origins of Lignocellulose Decay Capabilities.</title>
        <authorList>
            <person name="Nagy L.G."/>
            <person name="Riley R."/>
            <person name="Tritt A."/>
            <person name="Adam C."/>
            <person name="Daum C."/>
            <person name="Floudas D."/>
            <person name="Sun H."/>
            <person name="Yadav J.S."/>
            <person name="Pangilinan J."/>
            <person name="Larsson K.H."/>
            <person name="Matsuura K."/>
            <person name="Barry K."/>
            <person name="Labutti K."/>
            <person name="Kuo R."/>
            <person name="Ohm R.A."/>
            <person name="Bhattacharya S.S."/>
            <person name="Shirouzu T."/>
            <person name="Yoshinaga Y."/>
            <person name="Martin F.M."/>
            <person name="Grigoriev I.V."/>
            <person name="Hibbett D.S."/>
        </authorList>
    </citation>
    <scope>NUCLEOTIDE SEQUENCE [LARGE SCALE GENOMIC DNA]</scope>
    <source>
        <strain evidence="2 3">HHB12029</strain>
    </source>
</reference>
<evidence type="ECO:0000313" key="3">
    <source>
        <dbReference type="Proteomes" id="UP000077266"/>
    </source>
</evidence>
<dbReference type="EMBL" id="KV426253">
    <property type="protein sequence ID" value="KZV83838.1"/>
    <property type="molecule type" value="Genomic_DNA"/>
</dbReference>
<evidence type="ECO:0000313" key="2">
    <source>
        <dbReference type="EMBL" id="KZV83838.1"/>
    </source>
</evidence>
<sequence length="55" mass="6556">MSVSRWTGVRRNVDVPRDDDKRKARTVDTNVWRGLVSIRRRTLTKRGMRLSWKGE</sequence>
<accession>A0A165D5P7</accession>
<organism evidence="2 3">
    <name type="scientific">Exidia glandulosa HHB12029</name>
    <dbReference type="NCBI Taxonomy" id="1314781"/>
    <lineage>
        <taxon>Eukaryota</taxon>
        <taxon>Fungi</taxon>
        <taxon>Dikarya</taxon>
        <taxon>Basidiomycota</taxon>
        <taxon>Agaricomycotina</taxon>
        <taxon>Agaricomycetes</taxon>
        <taxon>Auriculariales</taxon>
        <taxon>Exidiaceae</taxon>
        <taxon>Exidia</taxon>
    </lineage>
</organism>
<dbReference type="AlphaFoldDB" id="A0A165D5P7"/>
<keyword evidence="3" id="KW-1185">Reference proteome</keyword>
<feature type="compositionally biased region" description="Basic and acidic residues" evidence="1">
    <location>
        <begin position="11"/>
        <end position="23"/>
    </location>
</feature>
<protein>
    <submittedName>
        <fullName evidence="2">Uncharacterized protein</fullName>
    </submittedName>
</protein>